<dbReference type="InterPro" id="IPR041988">
    <property type="entry name" value="Ribosomal_uL24_KOW"/>
</dbReference>
<evidence type="ECO:0000256" key="10">
    <source>
        <dbReference type="ARBA" id="ARBA00035471"/>
    </source>
</evidence>
<dbReference type="NCBIfam" id="TIGR03635">
    <property type="entry name" value="uS17_bact"/>
    <property type="match status" value="1"/>
</dbReference>
<evidence type="ECO:0000256" key="1">
    <source>
        <dbReference type="ARBA" id="ARBA00010254"/>
    </source>
</evidence>
<dbReference type="InterPro" id="IPR019972">
    <property type="entry name" value="Ribosomal_uL14_CS"/>
</dbReference>
<evidence type="ECO:0000256" key="4">
    <source>
        <dbReference type="ARBA" id="ARBA00022730"/>
    </source>
</evidence>
<accession>A0A077ZJ36</accession>
<dbReference type="SMART" id="SM01374">
    <property type="entry name" value="Ribosomal_L14"/>
    <property type="match status" value="1"/>
</dbReference>
<keyword evidence="7 11" id="KW-0687">Ribonucleoprotein</keyword>
<dbReference type="HAMAP" id="MF_01367">
    <property type="entry name" value="Ribosomal_uL14"/>
    <property type="match status" value="1"/>
</dbReference>
<dbReference type="PROSITE" id="PS00049">
    <property type="entry name" value="RIBOSOMAL_L14"/>
    <property type="match status" value="1"/>
</dbReference>
<dbReference type="InterPro" id="IPR036853">
    <property type="entry name" value="Ribosomal_uL14_sf"/>
</dbReference>
<evidence type="ECO:0000313" key="14">
    <source>
        <dbReference type="EMBL" id="CDW59749.1"/>
    </source>
</evidence>
<comment type="similarity">
    <text evidence="1 11">Belongs to the universal ribosomal protein uS17 family.</text>
</comment>
<evidence type="ECO:0000256" key="6">
    <source>
        <dbReference type="ARBA" id="ARBA00022980"/>
    </source>
</evidence>
<keyword evidence="4" id="KW-0699">rRNA-binding</keyword>
<dbReference type="PROSITE" id="PS00056">
    <property type="entry name" value="RIBOSOMAL_S17"/>
    <property type="match status" value="1"/>
</dbReference>
<feature type="domain" description="Large ribosomal subunit protein uL24 C-terminal" evidence="13">
    <location>
        <begin position="210"/>
        <end position="265"/>
    </location>
</feature>
<evidence type="ECO:0000256" key="3">
    <source>
        <dbReference type="ARBA" id="ARBA00010745"/>
    </source>
</evidence>
<evidence type="ECO:0000256" key="9">
    <source>
        <dbReference type="ARBA" id="ARBA00035251"/>
    </source>
</evidence>
<dbReference type="CDD" id="cd00337">
    <property type="entry name" value="Ribosomal_uL14"/>
    <property type="match status" value="1"/>
</dbReference>
<dbReference type="NCBIfam" id="TIGR01079">
    <property type="entry name" value="rplX_bact"/>
    <property type="match status" value="1"/>
</dbReference>
<dbReference type="Gene3D" id="2.40.50.140">
    <property type="entry name" value="Nucleic acid-binding proteins"/>
    <property type="match status" value="1"/>
</dbReference>
<dbReference type="PANTHER" id="PTHR11761">
    <property type="entry name" value="50S/60S RIBOSOMAL PROTEIN L14/L23"/>
    <property type="match status" value="1"/>
</dbReference>
<dbReference type="NCBIfam" id="TIGR01067">
    <property type="entry name" value="rplN_bact"/>
    <property type="match status" value="1"/>
</dbReference>
<dbReference type="InterPro" id="IPR003256">
    <property type="entry name" value="Ribosomal_uL24"/>
</dbReference>
<evidence type="ECO:0000256" key="11">
    <source>
        <dbReference type="RuleBase" id="RU003872"/>
    </source>
</evidence>
<dbReference type="InterPro" id="IPR019984">
    <property type="entry name" value="Ribosomal_uS17_bact/chlr"/>
</dbReference>
<dbReference type="Pfam" id="PF00238">
    <property type="entry name" value="Ribosomal_L14"/>
    <property type="match status" value="1"/>
</dbReference>
<comment type="similarity">
    <text evidence="3 12">Belongs to the universal ribosomal protein uL14 family.</text>
</comment>
<dbReference type="FunFam" id="2.40.50.140:FF:000026">
    <property type="entry name" value="30S ribosomal protein S17"/>
    <property type="match status" value="1"/>
</dbReference>
<sequence length="267" mass="29340">MTEERNQRKVYQGRVVSDKMDKTITVVVETKKNHPIYGKRMKYSKKYKAHDENNEAKIGDIVKIMETRPLSATKRFRLVEIVEKAEDTQVIQAESRLKIADNSGAREILTIKVLGGSGRKTANIGDVIVATVKQATPGGVVKKGDVVKAVIVRTKSGARRTDGSYIKFDENAAVIIRDDKSPRGTRIFGPVARELREGNFMKIVSLAPEKASQEAPQGGIVEVEAPIHASNVMVIDPSNGEATRVGYKVVDGKKVRVSKKTGEALDK</sequence>
<dbReference type="CDD" id="cd00364">
    <property type="entry name" value="Ribosomal_uS17"/>
    <property type="match status" value="1"/>
</dbReference>
<evidence type="ECO:0000256" key="12">
    <source>
        <dbReference type="RuleBase" id="RU003949"/>
    </source>
</evidence>
<dbReference type="OrthoDB" id="274752at2759"/>
<dbReference type="GO" id="GO:0006412">
    <property type="term" value="P:translation"/>
    <property type="evidence" value="ECO:0007669"/>
    <property type="project" value="InterPro"/>
</dbReference>
<dbReference type="CDD" id="cd06089">
    <property type="entry name" value="KOW_RPL26"/>
    <property type="match status" value="1"/>
</dbReference>
<dbReference type="Gene3D" id="2.40.150.20">
    <property type="entry name" value="Ribosomal protein L14"/>
    <property type="match status" value="1"/>
</dbReference>
<keyword evidence="6 11" id="KW-0689">Ribosomal protein</keyword>
<dbReference type="InterPro" id="IPR057264">
    <property type="entry name" value="Ribosomal_uL24_C"/>
</dbReference>
<dbReference type="AlphaFoldDB" id="A0A077ZJ36"/>
<keyword evidence="15" id="KW-1185">Reference proteome</keyword>
<evidence type="ECO:0000256" key="7">
    <source>
        <dbReference type="ARBA" id="ARBA00023274"/>
    </source>
</evidence>
<dbReference type="InterPro" id="IPR000218">
    <property type="entry name" value="Ribosomal_uL14"/>
</dbReference>
<reference evidence="14" key="2">
    <citation type="submission" date="2014-03" db="EMBL/GenBank/DDBJ databases">
        <title>The whipworm genome and dual-species transcriptomics of an intimate host-pathogen interaction.</title>
        <authorList>
            <person name="Foth B.J."/>
            <person name="Tsai I.J."/>
            <person name="Reid A.J."/>
            <person name="Bancroft A.J."/>
            <person name="Nichol S."/>
            <person name="Tracey A."/>
            <person name="Holroyd N."/>
            <person name="Cotton J.A."/>
            <person name="Stanley E.J."/>
            <person name="Zarowiecki M."/>
            <person name="Liu J.Z."/>
            <person name="Huckvale T."/>
            <person name="Cooper P.J."/>
            <person name="Grencis R.K."/>
            <person name="Berriman M."/>
        </authorList>
    </citation>
    <scope>NUCLEOTIDE SEQUENCE [LARGE SCALE GENOMIC DNA]</scope>
</reference>
<name>A0A077ZJ36_TRITR</name>
<dbReference type="SUPFAM" id="SSF50249">
    <property type="entry name" value="Nucleic acid-binding proteins"/>
    <property type="match status" value="1"/>
</dbReference>
<dbReference type="Pfam" id="PF00366">
    <property type="entry name" value="Ribosomal_S17"/>
    <property type="match status" value="1"/>
</dbReference>
<dbReference type="STRING" id="36087.A0A077ZJ36"/>
<keyword evidence="5" id="KW-0694">RNA-binding</keyword>
<dbReference type="PANTHER" id="PTHR11761:SF3">
    <property type="entry name" value="LARGE RIBOSOMAL SUBUNIT PROTEIN UL14M"/>
    <property type="match status" value="1"/>
</dbReference>
<evidence type="ECO:0000313" key="15">
    <source>
        <dbReference type="Proteomes" id="UP000030665"/>
    </source>
</evidence>
<dbReference type="InterPro" id="IPR012340">
    <property type="entry name" value="NA-bd_OB-fold"/>
</dbReference>
<organism evidence="14 15">
    <name type="scientific">Trichuris trichiura</name>
    <name type="common">Whipworm</name>
    <name type="synonym">Trichocephalus trichiurus</name>
    <dbReference type="NCBI Taxonomy" id="36087"/>
    <lineage>
        <taxon>Eukaryota</taxon>
        <taxon>Metazoa</taxon>
        <taxon>Ecdysozoa</taxon>
        <taxon>Nematoda</taxon>
        <taxon>Enoplea</taxon>
        <taxon>Dorylaimia</taxon>
        <taxon>Trichinellida</taxon>
        <taxon>Trichuridae</taxon>
        <taxon>Trichuris</taxon>
    </lineage>
</organism>
<dbReference type="InterPro" id="IPR019979">
    <property type="entry name" value="Ribosomal_uS17_CS"/>
</dbReference>
<evidence type="ECO:0000256" key="2">
    <source>
        <dbReference type="ARBA" id="ARBA00010618"/>
    </source>
</evidence>
<dbReference type="NCBIfam" id="NF004123">
    <property type="entry name" value="PRK05610.1"/>
    <property type="match status" value="1"/>
</dbReference>
<dbReference type="GO" id="GO:0022625">
    <property type="term" value="C:cytosolic large ribosomal subunit"/>
    <property type="evidence" value="ECO:0007669"/>
    <property type="project" value="TreeGrafter"/>
</dbReference>
<dbReference type="Pfam" id="PF17136">
    <property type="entry name" value="ribosomal_L24"/>
    <property type="match status" value="1"/>
</dbReference>
<reference evidence="14" key="1">
    <citation type="submission" date="2014-01" db="EMBL/GenBank/DDBJ databases">
        <authorList>
            <person name="Aslett M."/>
        </authorList>
    </citation>
    <scope>NUCLEOTIDE SEQUENCE</scope>
</reference>
<proteinExistence type="inferred from homology"/>
<dbReference type="Proteomes" id="UP000030665">
    <property type="component" value="Unassembled WGS sequence"/>
</dbReference>
<dbReference type="InterPro" id="IPR000266">
    <property type="entry name" value="Ribosomal_uS17"/>
</dbReference>
<dbReference type="GO" id="GO:0003735">
    <property type="term" value="F:structural constituent of ribosome"/>
    <property type="evidence" value="ECO:0007669"/>
    <property type="project" value="InterPro"/>
</dbReference>
<dbReference type="HAMAP" id="MF_01345_B">
    <property type="entry name" value="Ribosomal_uS17_B"/>
    <property type="match status" value="1"/>
</dbReference>
<dbReference type="SUPFAM" id="SSF50104">
    <property type="entry name" value="Translation proteins SH3-like domain"/>
    <property type="match status" value="1"/>
</dbReference>
<dbReference type="PRINTS" id="PR00973">
    <property type="entry name" value="RIBOSOMALS17"/>
</dbReference>
<dbReference type="InterPro" id="IPR008991">
    <property type="entry name" value="Translation_prot_SH3-like_sf"/>
</dbReference>
<protein>
    <recommendedName>
        <fullName evidence="8">Small ribosomal subunit protein uS17</fullName>
    </recommendedName>
    <alternativeName>
        <fullName evidence="10">40S ribosomal protein S11</fullName>
    </alternativeName>
    <alternativeName>
        <fullName evidence="9">Small ribosomal subunit protein uS17c</fullName>
    </alternativeName>
</protein>
<dbReference type="SUPFAM" id="SSF50193">
    <property type="entry name" value="Ribosomal protein L14"/>
    <property type="match status" value="1"/>
</dbReference>
<dbReference type="GO" id="GO:0070180">
    <property type="term" value="F:large ribosomal subunit rRNA binding"/>
    <property type="evidence" value="ECO:0007669"/>
    <property type="project" value="TreeGrafter"/>
</dbReference>
<comment type="similarity">
    <text evidence="2">Belongs to the universal ribosomal protein uL24 family.</text>
</comment>
<evidence type="ECO:0000256" key="5">
    <source>
        <dbReference type="ARBA" id="ARBA00022884"/>
    </source>
</evidence>
<gene>
    <name evidence="14" type="ORF">TTRE_0000808901</name>
</gene>
<dbReference type="InterPro" id="IPR005745">
    <property type="entry name" value="Ribosomal_uL14_bac-type"/>
</dbReference>
<evidence type="ECO:0000256" key="8">
    <source>
        <dbReference type="ARBA" id="ARBA00035164"/>
    </source>
</evidence>
<dbReference type="EMBL" id="HG806715">
    <property type="protein sequence ID" value="CDW59749.1"/>
    <property type="molecule type" value="Genomic_DNA"/>
</dbReference>
<dbReference type="FunFam" id="2.40.150.20:FF:000001">
    <property type="entry name" value="50S ribosomal protein L14"/>
    <property type="match status" value="1"/>
</dbReference>
<evidence type="ECO:0000259" key="13">
    <source>
        <dbReference type="Pfam" id="PF17136"/>
    </source>
</evidence>